<dbReference type="AlphaFoldDB" id="R2QK58"/>
<feature type="binding site" evidence="2">
    <location>
        <begin position="224"/>
        <end position="227"/>
    </location>
    <ligand>
        <name>dihydroxyacetone phosphate</name>
        <dbReference type="ChEBI" id="CHEBI:57642"/>
    </ligand>
</feature>
<evidence type="ECO:0000313" key="5">
    <source>
        <dbReference type="Proteomes" id="UP000013782"/>
    </source>
</evidence>
<dbReference type="GO" id="GO:0005975">
    <property type="term" value="P:carbohydrate metabolic process"/>
    <property type="evidence" value="ECO:0007669"/>
    <property type="project" value="InterPro"/>
</dbReference>
<dbReference type="PATRIC" id="fig|1158607.3.peg.1517"/>
<accession>R2QK58</accession>
<dbReference type="Gene3D" id="3.20.20.70">
    <property type="entry name" value="Aldolase class I"/>
    <property type="match status" value="1"/>
</dbReference>
<feature type="active site" description="Proton donor" evidence="1">
    <location>
        <position position="79"/>
    </location>
</feature>
<feature type="binding site" evidence="2">
    <location>
        <begin position="203"/>
        <end position="205"/>
    </location>
    <ligand>
        <name>dihydroxyacetone phosphate</name>
        <dbReference type="ChEBI" id="CHEBI:57642"/>
    </ligand>
</feature>
<feature type="binding site" evidence="3">
    <location>
        <position position="131"/>
    </location>
    <ligand>
        <name>Zn(2+)</name>
        <dbReference type="ChEBI" id="CHEBI:29105"/>
        <label>2</label>
    </ligand>
</feature>
<dbReference type="GO" id="GO:0008270">
    <property type="term" value="F:zinc ion binding"/>
    <property type="evidence" value="ECO:0007669"/>
    <property type="project" value="InterPro"/>
</dbReference>
<dbReference type="InterPro" id="IPR050246">
    <property type="entry name" value="Class_II_FBP_aldolase"/>
</dbReference>
<comment type="caution">
    <text evidence="4">The sequence shown here is derived from an EMBL/GenBank/DDBJ whole genome shotgun (WGS) entry which is preliminary data.</text>
</comment>
<evidence type="ECO:0000256" key="3">
    <source>
        <dbReference type="PIRSR" id="PIRSR001359-3"/>
    </source>
</evidence>
<reference evidence="4 5" key="1">
    <citation type="submission" date="2013-02" db="EMBL/GenBank/DDBJ databases">
        <title>The Genome Sequence of Enterococcus pallens BAA-351.</title>
        <authorList>
            <consortium name="The Broad Institute Genome Sequencing Platform"/>
            <consortium name="The Broad Institute Genome Sequencing Center for Infectious Disease"/>
            <person name="Earl A.M."/>
            <person name="Gilmore M.S."/>
            <person name="Lebreton F."/>
            <person name="Walker B."/>
            <person name="Young S.K."/>
            <person name="Zeng Q."/>
            <person name="Gargeya S."/>
            <person name="Fitzgerald M."/>
            <person name="Haas B."/>
            <person name="Abouelleil A."/>
            <person name="Alvarado L."/>
            <person name="Arachchi H.M."/>
            <person name="Berlin A.M."/>
            <person name="Chapman S.B."/>
            <person name="Dewar J."/>
            <person name="Goldberg J."/>
            <person name="Griggs A."/>
            <person name="Gujja S."/>
            <person name="Hansen M."/>
            <person name="Howarth C."/>
            <person name="Imamovic A."/>
            <person name="Larimer J."/>
            <person name="McCowan C."/>
            <person name="Murphy C."/>
            <person name="Neiman D."/>
            <person name="Pearson M."/>
            <person name="Priest M."/>
            <person name="Roberts A."/>
            <person name="Saif S."/>
            <person name="Shea T."/>
            <person name="Sisk P."/>
            <person name="Sykes S."/>
            <person name="Wortman J."/>
            <person name="Nusbaum C."/>
            <person name="Birren B."/>
        </authorList>
    </citation>
    <scope>NUCLEOTIDE SEQUENCE [LARGE SCALE GENOMIC DNA]</scope>
    <source>
        <strain evidence="4 5">ATCC BAA-351</strain>
    </source>
</reference>
<dbReference type="Pfam" id="PF01116">
    <property type="entry name" value="F_bP_aldolase"/>
    <property type="match status" value="1"/>
</dbReference>
<dbReference type="eggNOG" id="COG0191">
    <property type="taxonomic scope" value="Bacteria"/>
</dbReference>
<keyword evidence="3" id="KW-0862">Zinc</keyword>
<dbReference type="PIRSF" id="PIRSF001359">
    <property type="entry name" value="F_bP_aldolase_II"/>
    <property type="match status" value="1"/>
</dbReference>
<keyword evidence="5" id="KW-1185">Reference proteome</keyword>
<name>R2QK58_9ENTE</name>
<feature type="binding site" evidence="3">
    <location>
        <position position="202"/>
    </location>
    <ligand>
        <name>Zn(2+)</name>
        <dbReference type="ChEBI" id="CHEBI:29105"/>
        <label>1</label>
        <note>catalytic</note>
    </ligand>
</feature>
<dbReference type="SUPFAM" id="SSF51569">
    <property type="entry name" value="Aldolase"/>
    <property type="match status" value="1"/>
</dbReference>
<dbReference type="InterPro" id="IPR000771">
    <property type="entry name" value="FBA_II"/>
</dbReference>
<organism evidence="4 5">
    <name type="scientific">Enterococcus pallens ATCC BAA-351</name>
    <dbReference type="NCBI Taxonomy" id="1158607"/>
    <lineage>
        <taxon>Bacteria</taxon>
        <taxon>Bacillati</taxon>
        <taxon>Bacillota</taxon>
        <taxon>Bacilli</taxon>
        <taxon>Lactobacillales</taxon>
        <taxon>Enterococcaceae</taxon>
        <taxon>Enterococcus</taxon>
    </lineage>
</organism>
<feature type="binding site" evidence="3">
    <location>
        <position position="101"/>
    </location>
    <ligand>
        <name>Zn(2+)</name>
        <dbReference type="ChEBI" id="CHEBI:29105"/>
        <label>2</label>
    </ligand>
</feature>
<comment type="cofactor">
    <cofactor evidence="3">
        <name>Zn(2+)</name>
        <dbReference type="ChEBI" id="CHEBI:29105"/>
    </cofactor>
    <text evidence="3">Binds 2 Zn(2+) ions per subunit. One is catalytic and the other provides a structural contribution.</text>
</comment>
<feature type="binding site" evidence="3">
    <location>
        <position position="80"/>
    </location>
    <ligand>
        <name>Zn(2+)</name>
        <dbReference type="ChEBI" id="CHEBI:29105"/>
        <label>1</label>
        <note>catalytic</note>
    </ligand>
</feature>
<dbReference type="InterPro" id="IPR013785">
    <property type="entry name" value="Aldolase_TIM"/>
</dbReference>
<dbReference type="RefSeq" id="WP_010756555.1">
    <property type="nucleotide sequence ID" value="NZ_ASWD01000002.1"/>
</dbReference>
<dbReference type="OrthoDB" id="9803995at2"/>
<feature type="binding site" evidence="2">
    <location>
        <position position="175"/>
    </location>
    <ligand>
        <name>dihydroxyacetone phosphate</name>
        <dbReference type="ChEBI" id="CHEBI:57642"/>
    </ligand>
</feature>
<dbReference type="CDD" id="cd00947">
    <property type="entry name" value="TBP_aldolase_IIB"/>
    <property type="match status" value="1"/>
</dbReference>
<dbReference type="STRING" id="160454.RV10_GL001302"/>
<dbReference type="GO" id="GO:0016832">
    <property type="term" value="F:aldehyde-lyase activity"/>
    <property type="evidence" value="ECO:0007669"/>
    <property type="project" value="InterPro"/>
</dbReference>
<keyword evidence="3" id="KW-0479">Metal-binding</keyword>
<feature type="binding site" evidence="3">
    <location>
        <position position="174"/>
    </location>
    <ligand>
        <name>Zn(2+)</name>
        <dbReference type="ChEBI" id="CHEBI:29105"/>
        <label>1</label>
        <note>catalytic</note>
    </ligand>
</feature>
<dbReference type="EMBL" id="AJAQ01000011">
    <property type="protein sequence ID" value="EOH95568.1"/>
    <property type="molecule type" value="Genomic_DNA"/>
</dbReference>
<gene>
    <name evidence="4" type="ORF">UAU_01530</name>
</gene>
<sequence length="273" mass="29652">MLVTMGELLKEAQKGKYAVCAPSNKDEITLRASIDAAEETRSPVIINLNYRAHPDIKFFARMCRDLALEATVPVALNQDHGACYDHAMCAIQAGFTSVMADRSTLPFEDNVAQVAEIVKVAHACGVTVEGELGHVGYSDKDDEDQRALTVPSEAKEYVKQTGVDCLAVAIGTIHGAYKGTPYIDFDLLHELTEAVDIPLVLHGGSGSGDENLARACREGICKVNIGTDVMQKGRDAVLNSTVHAPHDTLPFFYEAYKEELKRYMVMFGSAGKV</sequence>
<proteinExistence type="predicted"/>
<dbReference type="PANTHER" id="PTHR30304">
    <property type="entry name" value="D-TAGATOSE-1,6-BISPHOSPHATE ALDOLASE"/>
    <property type="match status" value="1"/>
</dbReference>
<evidence type="ECO:0000313" key="4">
    <source>
        <dbReference type="EMBL" id="EOH95568.1"/>
    </source>
</evidence>
<dbReference type="PANTHER" id="PTHR30304:SF0">
    <property type="entry name" value="D-TAGATOSE-1,6-BISPHOSPHATE ALDOLASE SUBUNIT GATY-RELATED"/>
    <property type="match status" value="1"/>
</dbReference>
<dbReference type="HOGENOM" id="CLU_040088_1_0_9"/>
<protein>
    <submittedName>
        <fullName evidence="4">Ketose-bisphosphate aldolase</fullName>
    </submittedName>
</protein>
<evidence type="ECO:0000256" key="1">
    <source>
        <dbReference type="PIRSR" id="PIRSR001359-1"/>
    </source>
</evidence>
<evidence type="ECO:0000256" key="2">
    <source>
        <dbReference type="PIRSR" id="PIRSR001359-2"/>
    </source>
</evidence>
<dbReference type="Proteomes" id="UP000013782">
    <property type="component" value="Unassembled WGS sequence"/>
</dbReference>